<evidence type="ECO:0000313" key="2">
    <source>
        <dbReference type="EMBL" id="MEH8019190.1"/>
    </source>
</evidence>
<accession>A0ABU8CC39</accession>
<comment type="caution">
    <text evidence="2">The sequence shown here is derived from an EMBL/GenBank/DDBJ whole genome shotgun (WGS) entry which is preliminary data.</text>
</comment>
<feature type="transmembrane region" description="Helical" evidence="1">
    <location>
        <begin position="81"/>
        <end position="101"/>
    </location>
</feature>
<dbReference type="InterPro" id="IPR045781">
    <property type="entry name" value="SxtJ"/>
</dbReference>
<dbReference type="Pfam" id="PF19588">
    <property type="entry name" value="SxtJ"/>
    <property type="match status" value="1"/>
</dbReference>
<evidence type="ECO:0000256" key="1">
    <source>
        <dbReference type="SAM" id="Phobius"/>
    </source>
</evidence>
<protein>
    <submittedName>
        <fullName evidence="2">SxtJ family membrane protein</fullName>
    </submittedName>
</protein>
<organism evidence="2 3">
    <name type="scientific">Rheinheimera muenzenbergensis</name>
    <dbReference type="NCBI Taxonomy" id="1193628"/>
    <lineage>
        <taxon>Bacteria</taxon>
        <taxon>Pseudomonadati</taxon>
        <taxon>Pseudomonadota</taxon>
        <taxon>Gammaproteobacteria</taxon>
        <taxon>Chromatiales</taxon>
        <taxon>Chromatiaceae</taxon>
        <taxon>Rheinheimera</taxon>
    </lineage>
</organism>
<proteinExistence type="predicted"/>
<dbReference type="EMBL" id="JALAAR010000021">
    <property type="protein sequence ID" value="MEH8019190.1"/>
    <property type="molecule type" value="Genomic_DNA"/>
</dbReference>
<dbReference type="RefSeq" id="WP_335737588.1">
    <property type="nucleotide sequence ID" value="NZ_JALAAR010000021.1"/>
</dbReference>
<dbReference type="Proteomes" id="UP001375382">
    <property type="component" value="Unassembled WGS sequence"/>
</dbReference>
<keyword evidence="1" id="KW-0472">Membrane</keyword>
<keyword evidence="1" id="KW-0812">Transmembrane</keyword>
<feature type="transmembrane region" description="Helical" evidence="1">
    <location>
        <begin position="40"/>
        <end position="61"/>
    </location>
</feature>
<keyword evidence="1" id="KW-1133">Transmembrane helix</keyword>
<reference evidence="2 3" key="1">
    <citation type="journal article" date="2023" name="Ecotoxicol. Environ. Saf.">
        <title>Mercury remediation potential of mercury-resistant strain Rheinheimera metallidurans sp. nov. isolated from a municipal waste dumping site.</title>
        <authorList>
            <person name="Yadav V."/>
            <person name="Manjhi A."/>
            <person name="Vadakedath N."/>
        </authorList>
    </citation>
    <scope>NUCLEOTIDE SEQUENCE [LARGE SCALE GENOMIC DNA]</scope>
    <source>
        <strain evidence="2 3">E-49</strain>
    </source>
</reference>
<keyword evidence="3" id="KW-1185">Reference proteome</keyword>
<name>A0ABU8CC39_9GAMM</name>
<evidence type="ECO:0000313" key="3">
    <source>
        <dbReference type="Proteomes" id="UP001375382"/>
    </source>
</evidence>
<gene>
    <name evidence="2" type="ORF">MN202_18280</name>
</gene>
<sequence>MHIAADDTPALRRFGWQMAVAWPLLFGLALPWLFGSGWPLWPWCVALTFAVLALLVPRLLYWPARGWQAFSQVMGWINTRIILALLFYLLITPLGVVLRLLGKLDYKRQPATGSSYWQQSDNIAGSNMKDPF</sequence>
<feature type="transmembrane region" description="Helical" evidence="1">
    <location>
        <begin position="14"/>
        <end position="33"/>
    </location>
</feature>